<keyword evidence="2" id="KW-0863">Zinc-finger</keyword>
<evidence type="ECO:0000256" key="2">
    <source>
        <dbReference type="ARBA" id="ARBA00022771"/>
    </source>
</evidence>
<dbReference type="GO" id="GO:0008270">
    <property type="term" value="F:zinc ion binding"/>
    <property type="evidence" value="ECO:0007669"/>
    <property type="project" value="UniProtKB-KW"/>
</dbReference>
<dbReference type="InterPro" id="IPR017907">
    <property type="entry name" value="Znf_RING_CS"/>
</dbReference>
<feature type="region of interest" description="Disordered" evidence="4">
    <location>
        <begin position="142"/>
        <end position="173"/>
    </location>
</feature>
<keyword evidence="1" id="KW-0479">Metal-binding</keyword>
<protein>
    <submittedName>
        <fullName evidence="6">RING-type domain-containing protein</fullName>
    </submittedName>
</protein>
<dbReference type="PROSITE" id="PS00518">
    <property type="entry name" value="ZF_RING_1"/>
    <property type="match status" value="1"/>
</dbReference>
<feature type="compositionally biased region" description="Basic and acidic residues" evidence="4">
    <location>
        <begin position="152"/>
        <end position="161"/>
    </location>
</feature>
<organism evidence="5 6">
    <name type="scientific">Panagrolaimus superbus</name>
    <dbReference type="NCBI Taxonomy" id="310955"/>
    <lineage>
        <taxon>Eukaryota</taxon>
        <taxon>Metazoa</taxon>
        <taxon>Ecdysozoa</taxon>
        <taxon>Nematoda</taxon>
        <taxon>Chromadorea</taxon>
        <taxon>Rhabditida</taxon>
        <taxon>Tylenchina</taxon>
        <taxon>Panagrolaimomorpha</taxon>
        <taxon>Panagrolaimoidea</taxon>
        <taxon>Panagrolaimidae</taxon>
        <taxon>Panagrolaimus</taxon>
    </lineage>
</organism>
<dbReference type="WBParaSite" id="PSU_v2.g11296.t1">
    <property type="protein sequence ID" value="PSU_v2.g11296.t1"/>
    <property type="gene ID" value="PSU_v2.g11296"/>
</dbReference>
<accession>A0A914XWF4</accession>
<dbReference type="Proteomes" id="UP000887577">
    <property type="component" value="Unplaced"/>
</dbReference>
<reference evidence="6" key="1">
    <citation type="submission" date="2022-11" db="UniProtKB">
        <authorList>
            <consortium name="WormBaseParasite"/>
        </authorList>
    </citation>
    <scope>IDENTIFICATION</scope>
</reference>
<keyword evidence="3" id="KW-0862">Zinc</keyword>
<evidence type="ECO:0000256" key="4">
    <source>
        <dbReference type="SAM" id="MobiDB-lite"/>
    </source>
</evidence>
<evidence type="ECO:0000256" key="3">
    <source>
        <dbReference type="ARBA" id="ARBA00022833"/>
    </source>
</evidence>
<evidence type="ECO:0000256" key="1">
    <source>
        <dbReference type="ARBA" id="ARBA00022723"/>
    </source>
</evidence>
<dbReference type="SUPFAM" id="SSF57850">
    <property type="entry name" value="RING/U-box"/>
    <property type="match status" value="1"/>
</dbReference>
<evidence type="ECO:0000313" key="5">
    <source>
        <dbReference type="Proteomes" id="UP000887577"/>
    </source>
</evidence>
<name>A0A914XWF4_9BILA</name>
<dbReference type="AlphaFoldDB" id="A0A914XWF4"/>
<evidence type="ECO:0000313" key="6">
    <source>
        <dbReference type="WBParaSite" id="PSU_v2.g11296.t1"/>
    </source>
</evidence>
<sequence length="289" mass="32267">MSVSEEESETMKNDLTKMESCDTLADVDFNFKEMRTCDGPCKEIFYSDQLEIFECYHAVCGECLNELTDIEIRTGKFLCPISTCRHGNAERNVSSAKEYAYLKQSFLHSRRMNFATVSRLTNSSAEASLSIGNILKMDQKAKLQPPLPMQTEEEKKEKSVERSNSSKSQKDFESMAYGSSKIISGTTLVSTTNLCNEPCTSIISTSPDFYENSTTHSSTNQYFVATESDCSSSTRKSAVKKCSAYPLNTSEYDQDLIAELLALSCETAMSCFTEDDFDDCTTAESFTDL</sequence>
<proteinExistence type="predicted"/>
<keyword evidence="5" id="KW-1185">Reference proteome</keyword>